<protein>
    <recommendedName>
        <fullName evidence="3">Prolamin-like domain-containing protein</fullName>
    </recommendedName>
</protein>
<evidence type="ECO:0000313" key="5">
    <source>
        <dbReference type="Proteomes" id="UP000428333"/>
    </source>
</evidence>
<accession>A0A6A4KNL2</accession>
<comment type="caution">
    <text evidence="4">The sequence shown here is derived from an EMBL/GenBank/DDBJ whole genome shotgun (WGS) entry which is preliminary data.</text>
</comment>
<name>A0A6A4KNL2_9ERIC</name>
<keyword evidence="1" id="KW-0732">Signal</keyword>
<dbReference type="Proteomes" id="UP000428333">
    <property type="component" value="Linkage Group LG11"/>
</dbReference>
<dbReference type="InterPro" id="IPR008502">
    <property type="entry name" value="Prolamin-like"/>
</dbReference>
<feature type="transmembrane region" description="Helical" evidence="2">
    <location>
        <begin position="14"/>
        <end position="31"/>
    </location>
</feature>
<reference evidence="4 5" key="1">
    <citation type="journal article" date="2019" name="Genome Biol. Evol.">
        <title>The Rhododendron genome and chromosomal organization provide insight into shared whole-genome duplications across the heath family (Ericaceae).</title>
        <authorList>
            <person name="Soza V.L."/>
            <person name="Lindsley D."/>
            <person name="Waalkes A."/>
            <person name="Ramage E."/>
            <person name="Patwardhan R.P."/>
            <person name="Burton J.N."/>
            <person name="Adey A."/>
            <person name="Kumar A."/>
            <person name="Qiu R."/>
            <person name="Shendure J."/>
            <person name="Hall B."/>
        </authorList>
    </citation>
    <scope>NUCLEOTIDE SEQUENCE [LARGE SCALE GENOMIC DNA]</scope>
    <source>
        <strain evidence="4">RSF 1966-606</strain>
    </source>
</reference>
<keyword evidence="2" id="KW-0812">Transmembrane</keyword>
<organism evidence="4 5">
    <name type="scientific">Rhododendron williamsianum</name>
    <dbReference type="NCBI Taxonomy" id="262921"/>
    <lineage>
        <taxon>Eukaryota</taxon>
        <taxon>Viridiplantae</taxon>
        <taxon>Streptophyta</taxon>
        <taxon>Embryophyta</taxon>
        <taxon>Tracheophyta</taxon>
        <taxon>Spermatophyta</taxon>
        <taxon>Magnoliopsida</taxon>
        <taxon>eudicotyledons</taxon>
        <taxon>Gunneridae</taxon>
        <taxon>Pentapetalae</taxon>
        <taxon>asterids</taxon>
        <taxon>Ericales</taxon>
        <taxon>Ericaceae</taxon>
        <taxon>Ericoideae</taxon>
        <taxon>Rhodoreae</taxon>
        <taxon>Rhododendron</taxon>
    </lineage>
</organism>
<feature type="non-terminal residue" evidence="4">
    <location>
        <position position="1"/>
    </location>
</feature>
<keyword evidence="5" id="KW-1185">Reference proteome</keyword>
<evidence type="ECO:0000313" key="4">
    <source>
        <dbReference type="EMBL" id="KAE9449123.1"/>
    </source>
</evidence>
<evidence type="ECO:0000259" key="3">
    <source>
        <dbReference type="Pfam" id="PF05617"/>
    </source>
</evidence>
<keyword evidence="2" id="KW-0472">Membrane</keyword>
<evidence type="ECO:0000256" key="2">
    <source>
        <dbReference type="SAM" id="Phobius"/>
    </source>
</evidence>
<gene>
    <name evidence="4" type="ORF">C3L33_18987</name>
</gene>
<dbReference type="AlphaFoldDB" id="A0A6A4KNL2"/>
<keyword evidence="2" id="KW-1133">Transmembrane helix</keyword>
<dbReference type="OrthoDB" id="10455666at2759"/>
<dbReference type="Pfam" id="PF05617">
    <property type="entry name" value="Prolamin_like"/>
    <property type="match status" value="1"/>
</dbReference>
<proteinExistence type="predicted"/>
<feature type="domain" description="Prolamin-like" evidence="3">
    <location>
        <begin position="79"/>
        <end position="126"/>
    </location>
</feature>
<dbReference type="EMBL" id="QEFC01003193">
    <property type="protein sequence ID" value="KAE9449123.1"/>
    <property type="molecule type" value="Genomic_DNA"/>
</dbReference>
<sequence>MAIKQGLAIQMPEVFVTMAVFILAYGTMLAASHKSKHTDEKAEFDAWYKSLSSDPKHPWYKQPLPPQPHDRFYLYAKYCLDDIDDKKCVKQIFDGIFDKAKVEVKCGCKIKKMGRMCMMAVAGTTGHMKKYEAEADSIYKRANRILDNSDKLSKCPKK</sequence>
<evidence type="ECO:0000256" key="1">
    <source>
        <dbReference type="ARBA" id="ARBA00022729"/>
    </source>
</evidence>